<sequence length="401" mass="45205">MENNSTDHYRCHDIVDVESGKPLTSAVMFSAGVLGNIVALVLLEVRRRKSSASLYQILVTALLLTDLLGSVSVSPVVLSAYAQKKTLVGMSANKEMCSYFGFSMTFLSLSTLALLCAMALERYLSIGYPYFYEEHLSKRCTYITLLLIYISSIIFCIPPLLGFGAYVQYCPGTWCFLEMGHTDGTDKVYIGLYASFILLIISTTIVCNIYVICLLVMMHRRGKMRRCGRRSRSMTEELAHLLPLALITVFYICCTFPLVVRVYINLTGSNEECHAADLRALRFLSLHSIINPWVFIILRPSALKIIWRKLHKLQTSTSTGQSTEAADRVSSVPSALALVRRCRRTWERARQNLLRQSKSYKAAADRKRTPAPHYRSGQRVWLSTKNLPLRVESKKLAPTLS</sequence>
<dbReference type="AlphaFoldDB" id="A0AAV6RZ33"/>
<keyword evidence="4 10" id="KW-1133">Transmembrane helix</keyword>
<dbReference type="PROSITE" id="PS50262">
    <property type="entry name" value="G_PROTEIN_RECEP_F1_2"/>
    <property type="match status" value="1"/>
</dbReference>
<dbReference type="GO" id="GO:0004957">
    <property type="term" value="F:prostaglandin E receptor activity"/>
    <property type="evidence" value="ECO:0007669"/>
    <property type="project" value="TreeGrafter"/>
</dbReference>
<dbReference type="EMBL" id="JAGKHQ010000009">
    <property type="protein sequence ID" value="KAG7509535.1"/>
    <property type="molecule type" value="Genomic_DNA"/>
</dbReference>
<dbReference type="Proteomes" id="UP000693946">
    <property type="component" value="Linkage Group LG17"/>
</dbReference>
<comment type="caution">
    <text evidence="12">The sequence shown here is derived from an EMBL/GenBank/DDBJ whole genome shotgun (WGS) entry which is preliminary data.</text>
</comment>
<feature type="transmembrane region" description="Helical" evidence="10">
    <location>
        <begin position="57"/>
        <end position="78"/>
    </location>
</feature>
<feature type="transmembrane region" description="Helical" evidence="10">
    <location>
        <begin position="189"/>
        <end position="217"/>
    </location>
</feature>
<keyword evidence="7 12" id="KW-0675">Receptor</keyword>
<name>A0AAV6RZ33_SOLSE</name>
<evidence type="ECO:0000256" key="10">
    <source>
        <dbReference type="SAM" id="Phobius"/>
    </source>
</evidence>
<dbReference type="GO" id="GO:0007204">
    <property type="term" value="P:positive regulation of cytosolic calcium ion concentration"/>
    <property type="evidence" value="ECO:0007669"/>
    <property type="project" value="TreeGrafter"/>
</dbReference>
<dbReference type="PANTHER" id="PTHR11866:SF8">
    <property type="entry name" value="PROSTAGLANDIN E2 RECEPTOR EP2 SUBTYPE"/>
    <property type="match status" value="1"/>
</dbReference>
<proteinExistence type="predicted"/>
<organism evidence="12 13">
    <name type="scientific">Solea senegalensis</name>
    <name type="common">Senegalese sole</name>
    <dbReference type="NCBI Taxonomy" id="28829"/>
    <lineage>
        <taxon>Eukaryota</taxon>
        <taxon>Metazoa</taxon>
        <taxon>Chordata</taxon>
        <taxon>Craniata</taxon>
        <taxon>Vertebrata</taxon>
        <taxon>Euteleostomi</taxon>
        <taxon>Actinopterygii</taxon>
        <taxon>Neopterygii</taxon>
        <taxon>Teleostei</taxon>
        <taxon>Neoteleostei</taxon>
        <taxon>Acanthomorphata</taxon>
        <taxon>Carangaria</taxon>
        <taxon>Pleuronectiformes</taxon>
        <taxon>Pleuronectoidei</taxon>
        <taxon>Soleidae</taxon>
        <taxon>Solea</taxon>
    </lineage>
</organism>
<dbReference type="GO" id="GO:0005886">
    <property type="term" value="C:plasma membrane"/>
    <property type="evidence" value="ECO:0007669"/>
    <property type="project" value="UniProtKB-SubCell"/>
</dbReference>
<evidence type="ECO:0000256" key="6">
    <source>
        <dbReference type="ARBA" id="ARBA00023136"/>
    </source>
</evidence>
<keyword evidence="2" id="KW-1003">Cell membrane</keyword>
<feature type="transmembrane region" description="Helical" evidence="10">
    <location>
        <begin position="238"/>
        <end position="260"/>
    </location>
</feature>
<evidence type="ECO:0000256" key="9">
    <source>
        <dbReference type="ARBA" id="ARBA00023224"/>
    </source>
</evidence>
<keyword evidence="9" id="KW-0807">Transducer</keyword>
<evidence type="ECO:0000256" key="5">
    <source>
        <dbReference type="ARBA" id="ARBA00023040"/>
    </source>
</evidence>
<dbReference type="GO" id="GO:0071380">
    <property type="term" value="P:cellular response to prostaglandin E stimulus"/>
    <property type="evidence" value="ECO:0007669"/>
    <property type="project" value="TreeGrafter"/>
</dbReference>
<evidence type="ECO:0000256" key="3">
    <source>
        <dbReference type="ARBA" id="ARBA00022692"/>
    </source>
</evidence>
<evidence type="ECO:0000256" key="2">
    <source>
        <dbReference type="ARBA" id="ARBA00022475"/>
    </source>
</evidence>
<keyword evidence="6 10" id="KW-0472">Membrane</keyword>
<keyword evidence="3 10" id="KW-0812">Transmembrane</keyword>
<dbReference type="InterPro" id="IPR017452">
    <property type="entry name" value="GPCR_Rhodpsn_7TM"/>
</dbReference>
<evidence type="ECO:0000256" key="8">
    <source>
        <dbReference type="ARBA" id="ARBA00023180"/>
    </source>
</evidence>
<feature type="domain" description="G-protein coupled receptors family 1 profile" evidence="11">
    <location>
        <begin position="35"/>
        <end position="295"/>
    </location>
</feature>
<keyword evidence="13" id="KW-1185">Reference proteome</keyword>
<dbReference type="GO" id="GO:0007189">
    <property type="term" value="P:adenylate cyclase-activating G protein-coupled receptor signaling pathway"/>
    <property type="evidence" value="ECO:0007669"/>
    <property type="project" value="TreeGrafter"/>
</dbReference>
<reference evidence="12 13" key="1">
    <citation type="journal article" date="2021" name="Sci. Rep.">
        <title>Chromosome anchoring in Senegalese sole (Solea senegalensis) reveals sex-associated markers and genome rearrangements in flatfish.</title>
        <authorList>
            <person name="Guerrero-Cozar I."/>
            <person name="Gomez-Garrido J."/>
            <person name="Berbel C."/>
            <person name="Martinez-Blanch J.F."/>
            <person name="Alioto T."/>
            <person name="Claros M.G."/>
            <person name="Gagnaire P.A."/>
            <person name="Manchado M."/>
        </authorList>
    </citation>
    <scope>NUCLEOTIDE SEQUENCE [LARGE SCALE GENOMIC DNA]</scope>
    <source>
        <strain evidence="12">Sse05_10M</strain>
    </source>
</reference>
<keyword evidence="5" id="KW-0297">G-protein coupled receptor</keyword>
<accession>A0AAV6RZ33</accession>
<gene>
    <name evidence="12" type="ORF">JOB18_047043</name>
</gene>
<keyword evidence="8" id="KW-0325">Glycoprotein</keyword>
<dbReference type="InterPro" id="IPR008365">
    <property type="entry name" value="Prostanoid_rcpt"/>
</dbReference>
<dbReference type="Pfam" id="PF00001">
    <property type="entry name" value="7tm_1"/>
    <property type="match status" value="1"/>
</dbReference>
<evidence type="ECO:0000313" key="12">
    <source>
        <dbReference type="EMBL" id="KAG7509535.1"/>
    </source>
</evidence>
<evidence type="ECO:0000256" key="7">
    <source>
        <dbReference type="ARBA" id="ARBA00023170"/>
    </source>
</evidence>
<feature type="transmembrane region" description="Helical" evidence="10">
    <location>
        <begin position="26"/>
        <end position="45"/>
    </location>
</feature>
<evidence type="ECO:0000313" key="13">
    <source>
        <dbReference type="Proteomes" id="UP000693946"/>
    </source>
</evidence>
<comment type="subcellular location">
    <subcellularLocation>
        <location evidence="1">Cell membrane</location>
        <topology evidence="1">Multi-pass membrane protein</topology>
    </subcellularLocation>
</comment>
<protein>
    <submittedName>
        <fullName evidence="12">Prostaglandin E2 receptor EP2 subtype-like</fullName>
    </submittedName>
</protein>
<dbReference type="PROSITE" id="PS00237">
    <property type="entry name" value="G_PROTEIN_RECEP_F1_1"/>
    <property type="match status" value="1"/>
</dbReference>
<evidence type="ECO:0000259" key="11">
    <source>
        <dbReference type="PROSITE" id="PS50262"/>
    </source>
</evidence>
<dbReference type="PANTHER" id="PTHR11866">
    <property type="entry name" value="G-PROTEIN COUPLED RECEPTOR FAMILY 1 MEMBER"/>
    <property type="match status" value="1"/>
</dbReference>
<feature type="transmembrane region" description="Helical" evidence="10">
    <location>
        <begin position="141"/>
        <end position="169"/>
    </location>
</feature>
<feature type="transmembrane region" description="Helical" evidence="10">
    <location>
        <begin position="98"/>
        <end position="120"/>
    </location>
</feature>
<dbReference type="InterPro" id="IPR000276">
    <property type="entry name" value="GPCR_Rhodpsn"/>
</dbReference>
<dbReference type="GO" id="GO:0006954">
    <property type="term" value="P:inflammatory response"/>
    <property type="evidence" value="ECO:0007669"/>
    <property type="project" value="TreeGrafter"/>
</dbReference>
<evidence type="ECO:0000256" key="1">
    <source>
        <dbReference type="ARBA" id="ARBA00004651"/>
    </source>
</evidence>
<evidence type="ECO:0000256" key="4">
    <source>
        <dbReference type="ARBA" id="ARBA00022989"/>
    </source>
</evidence>
<dbReference type="SUPFAM" id="SSF81321">
    <property type="entry name" value="Family A G protein-coupled receptor-like"/>
    <property type="match status" value="1"/>
</dbReference>